<dbReference type="InterPro" id="IPR043129">
    <property type="entry name" value="ATPase_NBD"/>
</dbReference>
<evidence type="ECO:0000256" key="4">
    <source>
        <dbReference type="ARBA" id="ARBA00022840"/>
    </source>
</evidence>
<protein>
    <submittedName>
        <fullName evidence="7">Rod shape-determining protein</fullName>
    </submittedName>
</protein>
<dbReference type="PRINTS" id="PR01652">
    <property type="entry name" value="SHAPEPROTEIN"/>
</dbReference>
<keyword evidence="2" id="KW-0963">Cytoplasm</keyword>
<dbReference type="GO" id="GO:0005524">
    <property type="term" value="F:ATP binding"/>
    <property type="evidence" value="ECO:0007669"/>
    <property type="project" value="UniProtKB-KW"/>
</dbReference>
<reference evidence="8" key="1">
    <citation type="submission" date="2017-09" db="EMBL/GenBank/DDBJ databases">
        <title>Depth-based differentiation of microbial function through sediment-hosted aquifers and enrichment of novel symbionts in the deep terrestrial subsurface.</title>
        <authorList>
            <person name="Probst A.J."/>
            <person name="Ladd B."/>
            <person name="Jarett J.K."/>
            <person name="Geller-Mcgrath D.E."/>
            <person name="Sieber C.M.K."/>
            <person name="Emerson J.B."/>
            <person name="Anantharaman K."/>
            <person name="Thomas B.C."/>
            <person name="Malmstrom R."/>
            <person name="Stieglmeier M."/>
            <person name="Klingl A."/>
            <person name="Woyke T."/>
            <person name="Ryan C.M."/>
            <person name="Banfield J.F."/>
        </authorList>
    </citation>
    <scope>NUCLEOTIDE SEQUENCE [LARGE SCALE GENOMIC DNA]</scope>
</reference>
<evidence type="ECO:0000313" key="8">
    <source>
        <dbReference type="Proteomes" id="UP000230062"/>
    </source>
</evidence>
<name>A0A2M7XMF3_9BACT</name>
<dbReference type="AlphaFoldDB" id="A0A2M7XMF3"/>
<sequence>MLGSFFSLLSSDIGIDLGTANTFILVKGKGIVVREPSVVARNKKTKEILAIGQKAKKMVGKTPLMIETVKPLQDGVIADFDATVSMLKFFFEQLSSGGQLLNKIIRPRVVIGIPSGVTEVEQKAVQDAALSAGARRAYLIEEPMAAAIGLGLPIDQPQGTLIVDVGGGTTEIALISLGGIVIDRCLRVAGDEMDEALVNFIKLKY</sequence>
<evidence type="ECO:0000256" key="1">
    <source>
        <dbReference type="ARBA" id="ARBA00004496"/>
    </source>
</evidence>
<gene>
    <name evidence="7" type="ORF">CO169_00035</name>
</gene>
<evidence type="ECO:0000256" key="2">
    <source>
        <dbReference type="ARBA" id="ARBA00022490"/>
    </source>
</evidence>
<keyword evidence="5" id="KW-0133">Cell shape</keyword>
<dbReference type="GO" id="GO:0008360">
    <property type="term" value="P:regulation of cell shape"/>
    <property type="evidence" value="ECO:0007669"/>
    <property type="project" value="UniProtKB-KW"/>
</dbReference>
<dbReference type="GO" id="GO:0000902">
    <property type="term" value="P:cell morphogenesis"/>
    <property type="evidence" value="ECO:0007669"/>
    <property type="project" value="InterPro"/>
</dbReference>
<dbReference type="PANTHER" id="PTHR42749">
    <property type="entry name" value="CELL SHAPE-DETERMINING PROTEIN MREB"/>
    <property type="match status" value="1"/>
</dbReference>
<dbReference type="PANTHER" id="PTHR42749:SF1">
    <property type="entry name" value="CELL SHAPE-DETERMINING PROTEIN MREB"/>
    <property type="match status" value="1"/>
</dbReference>
<dbReference type="Gene3D" id="3.30.420.40">
    <property type="match status" value="2"/>
</dbReference>
<evidence type="ECO:0000256" key="3">
    <source>
        <dbReference type="ARBA" id="ARBA00022741"/>
    </source>
</evidence>
<dbReference type="SUPFAM" id="SSF53067">
    <property type="entry name" value="Actin-like ATPase domain"/>
    <property type="match status" value="2"/>
</dbReference>
<dbReference type="Proteomes" id="UP000230062">
    <property type="component" value="Unassembled WGS sequence"/>
</dbReference>
<dbReference type="InterPro" id="IPR056546">
    <property type="entry name" value="MreB_MamK-like"/>
</dbReference>
<dbReference type="Pfam" id="PF06723">
    <property type="entry name" value="MreB_Mbl"/>
    <property type="match status" value="1"/>
</dbReference>
<keyword evidence="4" id="KW-0067">ATP-binding</keyword>
<dbReference type="EMBL" id="PFWP01000002">
    <property type="protein sequence ID" value="PJA50126.1"/>
    <property type="molecule type" value="Genomic_DNA"/>
</dbReference>
<proteinExistence type="inferred from homology"/>
<dbReference type="NCBIfam" id="NF010539">
    <property type="entry name" value="PRK13927.1"/>
    <property type="match status" value="1"/>
</dbReference>
<comment type="caution">
    <text evidence="7">The sequence shown here is derived from an EMBL/GenBank/DDBJ whole genome shotgun (WGS) entry which is preliminary data.</text>
</comment>
<feature type="non-terminal residue" evidence="7">
    <location>
        <position position="205"/>
    </location>
</feature>
<evidence type="ECO:0000313" key="7">
    <source>
        <dbReference type="EMBL" id="PJA50126.1"/>
    </source>
</evidence>
<evidence type="ECO:0000256" key="6">
    <source>
        <dbReference type="ARBA" id="ARBA00023458"/>
    </source>
</evidence>
<dbReference type="InterPro" id="IPR004753">
    <property type="entry name" value="MreB"/>
</dbReference>
<keyword evidence="3" id="KW-0547">Nucleotide-binding</keyword>
<comment type="subcellular location">
    <subcellularLocation>
        <location evidence="1">Cytoplasm</location>
    </subcellularLocation>
</comment>
<organism evidence="7 8">
    <name type="scientific">Candidatus Shapirobacteria bacterium CG_4_9_14_3_um_filter_39_13</name>
    <dbReference type="NCBI Taxonomy" id="1974479"/>
    <lineage>
        <taxon>Bacteria</taxon>
        <taxon>Candidatus Shapironibacteriota</taxon>
    </lineage>
</organism>
<accession>A0A2M7XMF3</accession>
<comment type="similarity">
    <text evidence="6">Belongs to the FtsA/MreB family.</text>
</comment>
<evidence type="ECO:0000256" key="5">
    <source>
        <dbReference type="ARBA" id="ARBA00022960"/>
    </source>
</evidence>
<dbReference type="GO" id="GO:0005737">
    <property type="term" value="C:cytoplasm"/>
    <property type="evidence" value="ECO:0007669"/>
    <property type="project" value="UniProtKB-SubCell"/>
</dbReference>